<comment type="caution">
    <text evidence="1">The sequence shown here is derived from an EMBL/GenBank/DDBJ whole genome shotgun (WGS) entry which is preliminary data.</text>
</comment>
<protein>
    <submittedName>
        <fullName evidence="1">Uncharacterized protein</fullName>
    </submittedName>
</protein>
<accession>A0ACC1L1F8</accession>
<organism evidence="1 2">
    <name type="scientific">Coemansia helicoidea</name>
    <dbReference type="NCBI Taxonomy" id="1286919"/>
    <lineage>
        <taxon>Eukaryota</taxon>
        <taxon>Fungi</taxon>
        <taxon>Fungi incertae sedis</taxon>
        <taxon>Zoopagomycota</taxon>
        <taxon>Kickxellomycotina</taxon>
        <taxon>Kickxellomycetes</taxon>
        <taxon>Kickxellales</taxon>
        <taxon>Kickxellaceae</taxon>
        <taxon>Coemansia</taxon>
    </lineage>
</organism>
<sequence>MGPLYVPAKRRLAAGDAFFDLGNAEARAHKYISADHVGAFVDSVLAGAAAPIVCHDPPCHGSVACPSTRAFERHYDQVHRNCCHECGAVLPSAHWLDLHIQECHDAYFRARVARGDKPYQCFLRACARTFARPYKRRLHMVDKHHFADSFDWGLVRTGLRRRPGSGRPPSRRSPRDDRAVPSTAVEVAAAASGSGSGSAETMDIDQLASAFTRSVSVGVPRSVSFGRRGGRVRGHAP</sequence>
<dbReference type="Proteomes" id="UP001140087">
    <property type="component" value="Unassembled WGS sequence"/>
</dbReference>
<evidence type="ECO:0000313" key="1">
    <source>
        <dbReference type="EMBL" id="KAJ2798537.1"/>
    </source>
</evidence>
<reference evidence="1" key="1">
    <citation type="submission" date="2022-07" db="EMBL/GenBank/DDBJ databases">
        <title>Phylogenomic reconstructions and comparative analyses of Kickxellomycotina fungi.</title>
        <authorList>
            <person name="Reynolds N.K."/>
            <person name="Stajich J.E."/>
            <person name="Barry K."/>
            <person name="Grigoriev I.V."/>
            <person name="Crous P."/>
            <person name="Smith M.E."/>
        </authorList>
    </citation>
    <scope>NUCLEOTIDE SEQUENCE</scope>
    <source>
        <strain evidence="1">BCRC 34780</strain>
    </source>
</reference>
<evidence type="ECO:0000313" key="2">
    <source>
        <dbReference type="Proteomes" id="UP001140087"/>
    </source>
</evidence>
<name>A0ACC1L1F8_9FUNG</name>
<proteinExistence type="predicted"/>
<dbReference type="EMBL" id="JANBUN010001340">
    <property type="protein sequence ID" value="KAJ2798537.1"/>
    <property type="molecule type" value="Genomic_DNA"/>
</dbReference>
<keyword evidence="2" id="KW-1185">Reference proteome</keyword>
<gene>
    <name evidence="1" type="ORF">H4R21_003889</name>
</gene>